<dbReference type="Pfam" id="PF00149">
    <property type="entry name" value="Metallophos"/>
    <property type="match status" value="1"/>
</dbReference>
<dbReference type="VEuPathDB" id="AmoebaDB:NF0055580"/>
<dbReference type="InterPro" id="IPR032675">
    <property type="entry name" value="LRR_dom_sf"/>
</dbReference>
<dbReference type="VEuPathDB" id="AmoebaDB:NfTy_091920"/>
<accession>A0A6A5BHA9</accession>
<dbReference type="InterPro" id="IPR004843">
    <property type="entry name" value="Calcineurin-like_PHP"/>
</dbReference>
<dbReference type="Gene3D" id="3.60.21.10">
    <property type="match status" value="1"/>
</dbReference>
<dbReference type="PANTHER" id="PTHR12905:SF0">
    <property type="entry name" value="CALCINEURIN-LIKE PHOSPHOESTERASE DOMAIN-CONTAINING PROTEIN"/>
    <property type="match status" value="1"/>
</dbReference>
<dbReference type="GO" id="GO:0016787">
    <property type="term" value="F:hydrolase activity"/>
    <property type="evidence" value="ECO:0007669"/>
    <property type="project" value="InterPro"/>
</dbReference>
<dbReference type="SUPFAM" id="SSF52047">
    <property type="entry name" value="RNI-like"/>
    <property type="match status" value="1"/>
</dbReference>
<keyword evidence="3" id="KW-1185">Reference proteome</keyword>
<name>A0A6A5BHA9_NAEFO</name>
<dbReference type="PANTHER" id="PTHR12905">
    <property type="entry name" value="METALLOPHOSPHOESTERASE"/>
    <property type="match status" value="1"/>
</dbReference>
<dbReference type="VEuPathDB" id="AmoebaDB:NF0055590"/>
<sequence length="748" mass="86583">MSYTTIPFSSILHNEKSFRHLLAADPHANEVTFTAVSPLFDSFDASTVFSNESFLEHIFSFLSMKDLWWKICFVCKCWFKLCLATRRTIDFDGHSIEYFLLNDKEIQPSHDPYAISTFVNKAFIDLMLHLCWTIPEIFGRVYPVCKIQTLKIRTDPHKDRAVTLRSEHLIELSRVHGQTLKHLCLEGRSMITREGLKQSFENLTMLESLSLEENEAMDHEVVHYVPTSLKRITLRNCENFLREHREQKEKVLLRNLEYLCCPMHYTEMIFQHVHSVSERFVLDWSKDPHTCSWNECSLDSNVKIDKLVLDGHQALSLYPFQIKMNQLEIRDRLVQAMVFACRHLHELDIPLLMSPQAKALVEESLNVLHHKELMDVMVVDRARYEQVLKDIHRVLNSVCWIKEDSTTLKTTFLLPTVFQLLEKFQFLSLSMIEILEENRSINETVPSSSSSVPSSKYSKKNKFMSLPPPPPISSLIAVKQRTPLKSSISSSNSVSDELLVKISSRKEQQVQKSPKKVEWEIPEHNQWCKKIVTFVVISDTHNKHDMLNLPEGDVLIHCGDMSDDGKIEEIQTFNEWLGKTPYKHRIVICGNHEEEISSRSPSEIQQLMSNATYLHNTSIVIEGIKIYGTPYVSNMSDMPGENKAFMSRRDNKFFYRSESELNDSIFSQIDHDTNILITHTPPKGILDGMLHFGSPSLKKRIKELKHLKVNCFGHVHMGYGVERVDNVTFINAASDGDEHPIYFNYHIQ</sequence>
<dbReference type="Gene3D" id="3.80.10.10">
    <property type="entry name" value="Ribonuclease Inhibitor"/>
    <property type="match status" value="1"/>
</dbReference>
<dbReference type="EMBL" id="VFQX01000060">
    <property type="protein sequence ID" value="KAF0973425.1"/>
    <property type="molecule type" value="Genomic_DNA"/>
</dbReference>
<dbReference type="CDD" id="cd07379">
    <property type="entry name" value="MPP_239FB"/>
    <property type="match status" value="1"/>
</dbReference>
<dbReference type="AlphaFoldDB" id="A0A6A5BHA9"/>
<gene>
    <name evidence="2" type="ORF">FDP41_008129</name>
</gene>
<proteinExistence type="predicted"/>
<comment type="caution">
    <text evidence="2">The sequence shown here is derived from an EMBL/GenBank/DDBJ whole genome shotgun (WGS) entry which is preliminary data.</text>
</comment>
<dbReference type="VEuPathDB" id="AmoebaDB:NF0055600"/>
<dbReference type="SUPFAM" id="SSF56300">
    <property type="entry name" value="Metallo-dependent phosphatases"/>
    <property type="match status" value="1"/>
</dbReference>
<dbReference type="InterPro" id="IPR029052">
    <property type="entry name" value="Metallo-depent_PP-like"/>
</dbReference>
<dbReference type="RefSeq" id="XP_044558138.1">
    <property type="nucleotide sequence ID" value="XM_044711949.1"/>
</dbReference>
<dbReference type="InterPro" id="IPR051693">
    <property type="entry name" value="UPF0046_metallophosphoest"/>
</dbReference>
<evidence type="ECO:0000259" key="1">
    <source>
        <dbReference type="Pfam" id="PF00149"/>
    </source>
</evidence>
<evidence type="ECO:0000313" key="2">
    <source>
        <dbReference type="EMBL" id="KAF0973425.1"/>
    </source>
</evidence>
<dbReference type="Proteomes" id="UP000444721">
    <property type="component" value="Unassembled WGS sequence"/>
</dbReference>
<dbReference type="OrthoDB" id="630188at2759"/>
<protein>
    <recommendedName>
        <fullName evidence="1">Calcineurin-like phosphoesterase domain-containing protein</fullName>
    </recommendedName>
</protein>
<organism evidence="2 3">
    <name type="scientific">Naegleria fowleri</name>
    <name type="common">Brain eating amoeba</name>
    <dbReference type="NCBI Taxonomy" id="5763"/>
    <lineage>
        <taxon>Eukaryota</taxon>
        <taxon>Discoba</taxon>
        <taxon>Heterolobosea</taxon>
        <taxon>Tetramitia</taxon>
        <taxon>Eutetramitia</taxon>
        <taxon>Vahlkampfiidae</taxon>
        <taxon>Naegleria</taxon>
    </lineage>
</organism>
<feature type="domain" description="Calcineurin-like phosphoesterase" evidence="1">
    <location>
        <begin position="533"/>
        <end position="717"/>
    </location>
</feature>
<reference evidence="2 3" key="1">
    <citation type="journal article" date="2019" name="Sci. Rep.">
        <title>Nanopore sequencing improves the draft genome of the human pathogenic amoeba Naegleria fowleri.</title>
        <authorList>
            <person name="Liechti N."/>
            <person name="Schurch N."/>
            <person name="Bruggmann R."/>
            <person name="Wittwer M."/>
        </authorList>
    </citation>
    <scope>NUCLEOTIDE SEQUENCE [LARGE SCALE GENOMIC DNA]</scope>
    <source>
        <strain evidence="2 3">ATCC 30894</strain>
    </source>
</reference>
<dbReference type="VEuPathDB" id="AmoebaDB:FDP41_008129"/>
<evidence type="ECO:0000313" key="3">
    <source>
        <dbReference type="Proteomes" id="UP000444721"/>
    </source>
</evidence>
<dbReference type="GeneID" id="68115347"/>